<accession>A0A0Q4B5L1</accession>
<keyword evidence="2" id="KW-1185">Reference proteome</keyword>
<feature type="non-terminal residue" evidence="1">
    <location>
        <position position="1"/>
    </location>
</feature>
<dbReference type="PATRIC" id="fig|1702214.3.peg.1586"/>
<protein>
    <submittedName>
        <fullName evidence="1">Uncharacterized protein</fullName>
    </submittedName>
</protein>
<reference evidence="1" key="1">
    <citation type="submission" date="2015-08" db="EMBL/GenBank/DDBJ databases">
        <title>Candidatus Bacteriodes Periocalifornicus.</title>
        <authorList>
            <person name="McLean J.S."/>
            <person name="Kelley S."/>
        </authorList>
    </citation>
    <scope>NUCLEOTIDE SEQUENCE [LARGE SCALE GENOMIC DNA]</scope>
    <source>
        <strain evidence="1">12B</strain>
    </source>
</reference>
<dbReference type="EMBL" id="LIIK01000049">
    <property type="protein sequence ID" value="KQM08283.1"/>
    <property type="molecule type" value="Genomic_DNA"/>
</dbReference>
<sequence>RRWYGADTAKGRLKRGRAAPFHRAGHGGRGGEMRSSLAFFSGALFGGRRYGLRGQEGGEICQIGSLPDPLPAFFGLWHKDC</sequence>
<evidence type="ECO:0000313" key="2">
    <source>
        <dbReference type="Proteomes" id="UP000054172"/>
    </source>
</evidence>
<organism evidence="1 2">
    <name type="scientific">Candidatus [Bacteroides] periocalifornicus</name>
    <dbReference type="NCBI Taxonomy" id="1702214"/>
    <lineage>
        <taxon>Bacteria</taxon>
        <taxon>Pseudomonadati</taxon>
        <taxon>Bacteroidota</taxon>
    </lineage>
</organism>
<name>A0A0Q4B5L1_9BACT</name>
<gene>
    <name evidence="1" type="ORF">AL399_08125</name>
</gene>
<dbReference type="Proteomes" id="UP000054172">
    <property type="component" value="Unassembled WGS sequence"/>
</dbReference>
<proteinExistence type="predicted"/>
<comment type="caution">
    <text evidence="1">The sequence shown here is derived from an EMBL/GenBank/DDBJ whole genome shotgun (WGS) entry which is preliminary data.</text>
</comment>
<dbReference type="AlphaFoldDB" id="A0A0Q4B5L1"/>
<evidence type="ECO:0000313" key="1">
    <source>
        <dbReference type="EMBL" id="KQM08283.1"/>
    </source>
</evidence>